<dbReference type="OrthoDB" id="5914438at2"/>
<evidence type="ECO:0000256" key="3">
    <source>
        <dbReference type="ARBA" id="ARBA00023163"/>
    </source>
</evidence>
<accession>S3NG28</accession>
<keyword evidence="2" id="KW-0238">DNA-binding</keyword>
<dbReference type="InterPro" id="IPR000792">
    <property type="entry name" value="Tscrpt_reg_LuxR_C"/>
</dbReference>
<feature type="domain" description="HTH luxR-type" evidence="4">
    <location>
        <begin position="174"/>
        <end position="236"/>
    </location>
</feature>
<evidence type="ECO:0000256" key="2">
    <source>
        <dbReference type="ARBA" id="ARBA00023125"/>
    </source>
</evidence>
<dbReference type="PANTHER" id="PTHR44688">
    <property type="entry name" value="DNA-BINDING TRANSCRIPTIONAL ACTIVATOR DEVR_DOSR"/>
    <property type="match status" value="1"/>
</dbReference>
<dbReference type="PRINTS" id="PR00038">
    <property type="entry name" value="HTHLUXR"/>
</dbReference>
<dbReference type="EMBL" id="ATGI01000028">
    <property type="protein sequence ID" value="EPF73264.1"/>
    <property type="molecule type" value="Genomic_DNA"/>
</dbReference>
<evidence type="ECO:0000313" key="5">
    <source>
        <dbReference type="EMBL" id="EPF73264.1"/>
    </source>
</evidence>
<sequence length="236" mass="27588">MLLQQDLTPSEFKLFTEILWRLGSEQGKDDLRKNILVDVATLLRADFAASYVWDAKHSVSKHAIMWRIDQKAIQDYESIWQHADPITSLLRNQQKATFVNEIINFSALKKTAYFNEFLKPYGLYHGLNIYFFRNNIDLGDFRIWRASDSIMFNDREKRILNILEPYICNALPIDLSTRYLLTPREQEIVILVSKGLSDKDVSNLLKISFTTVRTHLQNAMRKIGCNNRTEMALMIH</sequence>
<dbReference type="PROSITE" id="PS50043">
    <property type="entry name" value="HTH_LUXR_2"/>
    <property type="match status" value="1"/>
</dbReference>
<organism evidence="5 6">
    <name type="scientific">Acinetobacter rudis CIP 110305</name>
    <dbReference type="NCBI Taxonomy" id="421052"/>
    <lineage>
        <taxon>Bacteria</taxon>
        <taxon>Pseudomonadati</taxon>
        <taxon>Pseudomonadota</taxon>
        <taxon>Gammaproteobacteria</taxon>
        <taxon>Moraxellales</taxon>
        <taxon>Moraxellaceae</taxon>
        <taxon>Acinetobacter</taxon>
    </lineage>
</organism>
<dbReference type="Proteomes" id="UP000014568">
    <property type="component" value="Unassembled WGS sequence"/>
</dbReference>
<dbReference type="Pfam" id="PF00196">
    <property type="entry name" value="GerE"/>
    <property type="match status" value="1"/>
</dbReference>
<dbReference type="STRING" id="632955.GCA_000829675_00244"/>
<dbReference type="Gene3D" id="1.10.10.10">
    <property type="entry name" value="Winged helix-like DNA-binding domain superfamily/Winged helix DNA-binding domain"/>
    <property type="match status" value="1"/>
</dbReference>
<proteinExistence type="predicted"/>
<name>S3NG28_9GAMM</name>
<evidence type="ECO:0000313" key="6">
    <source>
        <dbReference type="Proteomes" id="UP000014568"/>
    </source>
</evidence>
<keyword evidence="3" id="KW-0804">Transcription</keyword>
<dbReference type="InterPro" id="IPR016032">
    <property type="entry name" value="Sig_transdc_resp-reg_C-effctor"/>
</dbReference>
<evidence type="ECO:0000259" key="4">
    <source>
        <dbReference type="PROSITE" id="PS50043"/>
    </source>
</evidence>
<comment type="caution">
    <text evidence="5">The sequence shown here is derived from an EMBL/GenBank/DDBJ whole genome shotgun (WGS) entry which is preliminary data.</text>
</comment>
<dbReference type="eggNOG" id="COG2197">
    <property type="taxonomic scope" value="Bacteria"/>
</dbReference>
<dbReference type="HOGENOM" id="CLU_1122746_0_0_6"/>
<protein>
    <recommendedName>
        <fullName evidence="4">HTH luxR-type domain-containing protein</fullName>
    </recommendedName>
</protein>
<dbReference type="GO" id="GO:0006355">
    <property type="term" value="P:regulation of DNA-templated transcription"/>
    <property type="evidence" value="ECO:0007669"/>
    <property type="project" value="InterPro"/>
</dbReference>
<dbReference type="RefSeq" id="WP_016656537.1">
    <property type="nucleotide sequence ID" value="NZ_KE340353.1"/>
</dbReference>
<dbReference type="CDD" id="cd06170">
    <property type="entry name" value="LuxR_C_like"/>
    <property type="match status" value="1"/>
</dbReference>
<dbReference type="eggNOG" id="COG2771">
    <property type="taxonomic scope" value="Bacteria"/>
</dbReference>
<keyword evidence="1" id="KW-0805">Transcription regulation</keyword>
<dbReference type="InterPro" id="IPR036388">
    <property type="entry name" value="WH-like_DNA-bd_sf"/>
</dbReference>
<dbReference type="SUPFAM" id="SSF46894">
    <property type="entry name" value="C-terminal effector domain of the bipartite response regulators"/>
    <property type="match status" value="1"/>
</dbReference>
<dbReference type="AlphaFoldDB" id="S3NG28"/>
<dbReference type="PATRIC" id="fig|421052.3.peg.2082"/>
<evidence type="ECO:0000256" key="1">
    <source>
        <dbReference type="ARBA" id="ARBA00023015"/>
    </source>
</evidence>
<keyword evidence="6" id="KW-1185">Reference proteome</keyword>
<dbReference type="SMART" id="SM00421">
    <property type="entry name" value="HTH_LUXR"/>
    <property type="match status" value="1"/>
</dbReference>
<reference evidence="5 6" key="1">
    <citation type="submission" date="2013-06" db="EMBL/GenBank/DDBJ databases">
        <title>The Genome Sequence of Acinetobacter rudis CIP 110305.</title>
        <authorList>
            <consortium name="The Broad Institute Genome Sequencing Platform"/>
            <consortium name="The Broad Institute Genome Sequencing Center for Infectious Disease"/>
            <person name="Cerqueira G."/>
            <person name="Feldgarden M."/>
            <person name="Courvalin P."/>
            <person name="Perichon B."/>
            <person name="Grillot-Courvalin C."/>
            <person name="Clermont D."/>
            <person name="Rocha E."/>
            <person name="Yoon E.-J."/>
            <person name="Nemec A."/>
            <person name="Young S.K."/>
            <person name="Zeng Q."/>
            <person name="Gargeya S."/>
            <person name="Fitzgerald M."/>
            <person name="Abouelleil A."/>
            <person name="Alvarado L."/>
            <person name="Berlin A.M."/>
            <person name="Chapman S.B."/>
            <person name="Dewar J."/>
            <person name="Goldberg J."/>
            <person name="Griggs A."/>
            <person name="Gujja S."/>
            <person name="Hansen M."/>
            <person name="Howarth C."/>
            <person name="Imamovic A."/>
            <person name="Larimer J."/>
            <person name="McCowan C."/>
            <person name="Murphy C."/>
            <person name="Pearson M."/>
            <person name="Priest M."/>
            <person name="Roberts A."/>
            <person name="Saif S."/>
            <person name="Shea T."/>
            <person name="Sykes S."/>
            <person name="Wortman J."/>
            <person name="Nusbaum C."/>
            <person name="Birren B."/>
        </authorList>
    </citation>
    <scope>NUCLEOTIDE SEQUENCE [LARGE SCALE GENOMIC DNA]</scope>
    <source>
        <strain evidence="5 6">CIP 110305</strain>
    </source>
</reference>
<dbReference type="GO" id="GO:0003677">
    <property type="term" value="F:DNA binding"/>
    <property type="evidence" value="ECO:0007669"/>
    <property type="project" value="UniProtKB-KW"/>
</dbReference>
<gene>
    <name evidence="5" type="ORF">F945_02131</name>
</gene>
<dbReference type="PANTHER" id="PTHR44688:SF16">
    <property type="entry name" value="DNA-BINDING TRANSCRIPTIONAL ACTIVATOR DEVR_DOSR"/>
    <property type="match status" value="1"/>
</dbReference>